<dbReference type="RefSeq" id="WP_280522495.1">
    <property type="nucleotide sequence ID" value="NZ_CXPG01000021.1"/>
</dbReference>
<name>A0A0M6XUE1_9RHOB</name>
<dbReference type="InterPro" id="IPR021520">
    <property type="entry name" value="Stealth_CR2"/>
</dbReference>
<evidence type="ECO:0000256" key="1">
    <source>
        <dbReference type="ARBA" id="ARBA00007583"/>
    </source>
</evidence>
<feature type="domain" description="Stealth protein CR1 conserved region 1" evidence="5">
    <location>
        <begin position="10"/>
        <end position="32"/>
    </location>
</feature>
<keyword evidence="3" id="KW-0270">Exopolysaccharide synthesis</keyword>
<evidence type="ECO:0000256" key="3">
    <source>
        <dbReference type="ARBA" id="ARBA00023169"/>
    </source>
</evidence>
<feature type="domain" description="Stealth protein CR2 conserved region 2" evidence="4">
    <location>
        <begin position="45"/>
        <end position="149"/>
    </location>
</feature>
<dbReference type="Pfam" id="PF11380">
    <property type="entry name" value="Stealth_CR2"/>
    <property type="match status" value="1"/>
</dbReference>
<dbReference type="EMBL" id="CXPG01000021">
    <property type="protein sequence ID" value="CTQ34352.1"/>
    <property type="molecule type" value="Genomic_DNA"/>
</dbReference>
<gene>
    <name evidence="6" type="primary">sacB</name>
    <name evidence="6" type="ORF">JAN5088_03147</name>
</gene>
<dbReference type="InterPro" id="IPR031358">
    <property type="entry name" value="Stealth_CR1"/>
</dbReference>
<dbReference type="EC" id="2.7.-.-" evidence="6"/>
<dbReference type="Proteomes" id="UP000048908">
    <property type="component" value="Unassembled WGS sequence"/>
</dbReference>
<evidence type="ECO:0000259" key="4">
    <source>
        <dbReference type="Pfam" id="PF11380"/>
    </source>
</evidence>
<reference evidence="6 7" key="1">
    <citation type="submission" date="2015-07" db="EMBL/GenBank/DDBJ databases">
        <authorList>
            <person name="Noorani M."/>
        </authorList>
    </citation>
    <scope>NUCLEOTIDE SEQUENCE [LARGE SCALE GENOMIC DNA]</scope>
    <source>
        <strain evidence="6 7">CECT 5088</strain>
    </source>
</reference>
<organism evidence="6 7">
    <name type="scientific">Jannaschia rubra</name>
    <dbReference type="NCBI Taxonomy" id="282197"/>
    <lineage>
        <taxon>Bacteria</taxon>
        <taxon>Pseudomonadati</taxon>
        <taxon>Pseudomonadota</taxon>
        <taxon>Alphaproteobacteria</taxon>
        <taxon>Rhodobacterales</taxon>
        <taxon>Roseobacteraceae</taxon>
        <taxon>Jannaschia</taxon>
    </lineage>
</organism>
<comment type="similarity">
    <text evidence="1">Belongs to the stealth family.</text>
</comment>
<dbReference type="InterPro" id="IPR047141">
    <property type="entry name" value="Stealth"/>
</dbReference>
<keyword evidence="7" id="KW-1185">Reference proteome</keyword>
<dbReference type="GO" id="GO:0016772">
    <property type="term" value="F:transferase activity, transferring phosphorus-containing groups"/>
    <property type="evidence" value="ECO:0007669"/>
    <property type="project" value="InterPro"/>
</dbReference>
<accession>A0A0M6XUE1</accession>
<dbReference type="STRING" id="282197.SAMN04488517_10884"/>
<evidence type="ECO:0000256" key="2">
    <source>
        <dbReference type="ARBA" id="ARBA00022679"/>
    </source>
</evidence>
<sequence length="314" mass="34587">MTKEAPADAIDAVVTWVDGADPAHAARRAQYRDPAAHADAAGPVRFTSSGEIRYALASLLRFCPFLRHIHVLTDRQRPAALDALSDPSGKVRVVDHADAFGAHADLLPVFSSRSIETMMHRIPGLAERFIYLNDDIFVGREMEPEDYFNGPIPVLRGAMKPLPAPALQWLKETFGGRRPGYGAAQRSAARRVGRRKTYLLVEHQPHPMRRSTLAAFYDGNAEALRAQAGHRFRMPEQVSPIGLTHHLELELGARVIPPRDVGYVRPGRPTGRALAATLAALESGAFASFCIQSLEKMPPEDQTAVRDALDRYYG</sequence>
<dbReference type="PANTHER" id="PTHR24045:SF0">
    <property type="entry name" value="N-ACETYLGLUCOSAMINE-1-PHOSPHOTRANSFERASE SUBUNITS ALPHA_BETA"/>
    <property type="match status" value="1"/>
</dbReference>
<proteinExistence type="inferred from homology"/>
<evidence type="ECO:0000313" key="7">
    <source>
        <dbReference type="Proteomes" id="UP000048908"/>
    </source>
</evidence>
<evidence type="ECO:0000259" key="5">
    <source>
        <dbReference type="Pfam" id="PF17101"/>
    </source>
</evidence>
<evidence type="ECO:0000313" key="6">
    <source>
        <dbReference type="EMBL" id="CTQ34352.1"/>
    </source>
</evidence>
<dbReference type="GO" id="GO:0000271">
    <property type="term" value="P:polysaccharide biosynthetic process"/>
    <property type="evidence" value="ECO:0007669"/>
    <property type="project" value="UniProtKB-KW"/>
</dbReference>
<dbReference type="PANTHER" id="PTHR24045">
    <property type="match status" value="1"/>
</dbReference>
<dbReference type="AlphaFoldDB" id="A0A0M6XUE1"/>
<keyword evidence="2 6" id="KW-0808">Transferase</keyword>
<dbReference type="Pfam" id="PF17101">
    <property type="entry name" value="Stealth_CR1"/>
    <property type="match status" value="1"/>
</dbReference>
<protein>
    <submittedName>
        <fullName evidence="6">Capsular polysaccharide phosphotransferase SacB</fullName>
        <ecNumber evidence="6">2.7.-.-</ecNumber>
    </submittedName>
</protein>